<dbReference type="AlphaFoldDB" id="D7M0G0"/>
<evidence type="ECO:0000313" key="1">
    <source>
        <dbReference type="EMBL" id="EFH51018.1"/>
    </source>
</evidence>
<name>D7M0G0_ARALL</name>
<dbReference type="Proteomes" id="UP000008694">
    <property type="component" value="Unassembled WGS sequence"/>
</dbReference>
<reference evidence="2" key="1">
    <citation type="journal article" date="2011" name="Nat. Genet.">
        <title>The Arabidopsis lyrata genome sequence and the basis of rapid genome size change.</title>
        <authorList>
            <person name="Hu T.T."/>
            <person name="Pattyn P."/>
            <person name="Bakker E.G."/>
            <person name="Cao J."/>
            <person name="Cheng J.-F."/>
            <person name="Clark R.M."/>
            <person name="Fahlgren N."/>
            <person name="Fawcett J.A."/>
            <person name="Grimwood J."/>
            <person name="Gundlach H."/>
            <person name="Haberer G."/>
            <person name="Hollister J.D."/>
            <person name="Ossowski S."/>
            <person name="Ottilar R.P."/>
            <person name="Salamov A.A."/>
            <person name="Schneeberger K."/>
            <person name="Spannagl M."/>
            <person name="Wang X."/>
            <person name="Yang L."/>
            <person name="Nasrallah M.E."/>
            <person name="Bergelson J."/>
            <person name="Carrington J.C."/>
            <person name="Gaut B.S."/>
            <person name="Schmutz J."/>
            <person name="Mayer K.F.X."/>
            <person name="Van de Peer Y."/>
            <person name="Grigoriev I.V."/>
            <person name="Nordborg M."/>
            <person name="Weigel D."/>
            <person name="Guo Y.-L."/>
        </authorList>
    </citation>
    <scope>NUCLEOTIDE SEQUENCE [LARGE SCALE GENOMIC DNA]</scope>
    <source>
        <strain evidence="2">cv. MN47</strain>
    </source>
</reference>
<gene>
    <name evidence="1" type="ORF">ARALYDRAFT_911610</name>
</gene>
<evidence type="ECO:0000313" key="2">
    <source>
        <dbReference type="Proteomes" id="UP000008694"/>
    </source>
</evidence>
<protein>
    <submittedName>
        <fullName evidence="1">Uncharacterized protein</fullName>
    </submittedName>
</protein>
<accession>D7M0G0</accession>
<dbReference type="EMBL" id="GL348718">
    <property type="protein sequence ID" value="EFH51018.1"/>
    <property type="molecule type" value="Genomic_DNA"/>
</dbReference>
<organism evidence="2">
    <name type="scientific">Arabidopsis lyrata subsp. lyrata</name>
    <name type="common">Lyre-leaved rock-cress</name>
    <dbReference type="NCBI Taxonomy" id="81972"/>
    <lineage>
        <taxon>Eukaryota</taxon>
        <taxon>Viridiplantae</taxon>
        <taxon>Streptophyta</taxon>
        <taxon>Embryophyta</taxon>
        <taxon>Tracheophyta</taxon>
        <taxon>Spermatophyta</taxon>
        <taxon>Magnoliopsida</taxon>
        <taxon>eudicotyledons</taxon>
        <taxon>Gunneridae</taxon>
        <taxon>Pentapetalae</taxon>
        <taxon>rosids</taxon>
        <taxon>malvids</taxon>
        <taxon>Brassicales</taxon>
        <taxon>Brassicaceae</taxon>
        <taxon>Camelineae</taxon>
        <taxon>Arabidopsis</taxon>
    </lineage>
</organism>
<dbReference type="STRING" id="81972.D7M0G0"/>
<sequence length="60" mass="6698">METESCSIYLENLSGLKPIDLTRMTCSHVFHNRVSWSCSSVKHLSVVFYSALGSMIGTKD</sequence>
<dbReference type="HOGENOM" id="CLU_2944837_0_0_1"/>
<keyword evidence="2" id="KW-1185">Reference proteome</keyword>
<dbReference type="Gramene" id="scaffold_603667.1">
    <property type="protein sequence ID" value="scaffold_603667.1"/>
    <property type="gene ID" value="scaffold_603667.1"/>
</dbReference>
<proteinExistence type="predicted"/>